<proteinExistence type="predicted"/>
<dbReference type="Pfam" id="PF14542">
    <property type="entry name" value="Acetyltransf_CG"/>
    <property type="match status" value="1"/>
</dbReference>
<reference evidence="2 3" key="1">
    <citation type="submission" date="2017-07" db="EMBL/GenBank/DDBJ databases">
        <title>Leptospira spp. isolated from tropical soils.</title>
        <authorList>
            <person name="Thibeaux R."/>
            <person name="Iraola G."/>
            <person name="Ferres I."/>
            <person name="Bierque E."/>
            <person name="Girault D."/>
            <person name="Soupe-Gilbert M.-E."/>
            <person name="Picardeau M."/>
            <person name="Goarant C."/>
        </authorList>
    </citation>
    <scope>NUCLEOTIDE SEQUENCE [LARGE SCALE GENOMIC DNA]</scope>
    <source>
        <strain evidence="2 3">MCA1-C-A1</strain>
    </source>
</reference>
<dbReference type="SUPFAM" id="SSF55729">
    <property type="entry name" value="Acyl-CoA N-acyltransferases (Nat)"/>
    <property type="match status" value="1"/>
</dbReference>
<dbReference type="InterPro" id="IPR031165">
    <property type="entry name" value="GNAT_YJDJ"/>
</dbReference>
<comment type="caution">
    <text evidence="2">The sequence shown here is derived from an EMBL/GenBank/DDBJ whole genome shotgun (WGS) entry which is preliminary data.</text>
</comment>
<feature type="domain" description="N-acetyltransferase" evidence="1">
    <location>
        <begin position="5"/>
        <end position="91"/>
    </location>
</feature>
<dbReference type="RefSeq" id="WP_100705502.1">
    <property type="nucleotide sequence ID" value="NZ_NPDL01000002.1"/>
</dbReference>
<dbReference type="CDD" id="cd04301">
    <property type="entry name" value="NAT_SF"/>
    <property type="match status" value="1"/>
</dbReference>
<dbReference type="PANTHER" id="PTHR31435:SF9">
    <property type="entry name" value="PROTEIN NATD1"/>
    <property type="match status" value="1"/>
</dbReference>
<evidence type="ECO:0000259" key="1">
    <source>
        <dbReference type="PROSITE" id="PS51729"/>
    </source>
</evidence>
<dbReference type="InterPro" id="IPR045057">
    <property type="entry name" value="Gcn5-rel_NAT"/>
</dbReference>
<dbReference type="PROSITE" id="PS51729">
    <property type="entry name" value="GNAT_YJDJ"/>
    <property type="match status" value="1"/>
</dbReference>
<dbReference type="AlphaFoldDB" id="A0A2M9XG50"/>
<organism evidence="2 3">
    <name type="scientific">Leptospira hartskeerlii</name>
    <dbReference type="NCBI Taxonomy" id="2023177"/>
    <lineage>
        <taxon>Bacteria</taxon>
        <taxon>Pseudomonadati</taxon>
        <taxon>Spirochaetota</taxon>
        <taxon>Spirochaetia</taxon>
        <taxon>Leptospirales</taxon>
        <taxon>Leptospiraceae</taxon>
        <taxon>Leptospira</taxon>
    </lineage>
</organism>
<keyword evidence="3" id="KW-1185">Reference proteome</keyword>
<sequence length="93" mass="10630">MNSVQHDVAGKKFLILQDGREAHLVYREIGSHVWDLYHTFVPTDFRGKGIASQLAEAALKTARAETKKIIPNCSFVQTYLKRHPEYSDLVIME</sequence>
<name>A0A2M9XG50_9LEPT</name>
<dbReference type="OrthoDB" id="9793389at2"/>
<dbReference type="Proteomes" id="UP000232196">
    <property type="component" value="Unassembled WGS sequence"/>
</dbReference>
<dbReference type="GO" id="GO:0016740">
    <property type="term" value="F:transferase activity"/>
    <property type="evidence" value="ECO:0007669"/>
    <property type="project" value="UniProtKB-KW"/>
</dbReference>
<evidence type="ECO:0000313" key="3">
    <source>
        <dbReference type="Proteomes" id="UP000232196"/>
    </source>
</evidence>
<evidence type="ECO:0000313" key="2">
    <source>
        <dbReference type="EMBL" id="PJZ26685.1"/>
    </source>
</evidence>
<gene>
    <name evidence="2" type="ORF">CH357_04115</name>
</gene>
<protein>
    <submittedName>
        <fullName evidence="2">GNAT family N-acetyltransferase</fullName>
    </submittedName>
</protein>
<keyword evidence="2" id="KW-0808">Transferase</keyword>
<dbReference type="EMBL" id="NPDN01000002">
    <property type="protein sequence ID" value="PJZ26685.1"/>
    <property type="molecule type" value="Genomic_DNA"/>
</dbReference>
<dbReference type="Gene3D" id="3.40.630.30">
    <property type="match status" value="1"/>
</dbReference>
<accession>A0A2M9XG50</accession>
<dbReference type="PANTHER" id="PTHR31435">
    <property type="entry name" value="PROTEIN NATD1"/>
    <property type="match status" value="1"/>
</dbReference>
<dbReference type="InterPro" id="IPR016181">
    <property type="entry name" value="Acyl_CoA_acyltransferase"/>
</dbReference>